<evidence type="ECO:0000313" key="8">
    <source>
        <dbReference type="Proteomes" id="UP000460221"/>
    </source>
</evidence>
<dbReference type="GO" id="GO:0005737">
    <property type="term" value="C:cytoplasm"/>
    <property type="evidence" value="ECO:0007669"/>
    <property type="project" value="TreeGrafter"/>
</dbReference>
<evidence type="ECO:0000256" key="4">
    <source>
        <dbReference type="ARBA" id="ARBA00022679"/>
    </source>
</evidence>
<feature type="domain" description="Aminotransferase class I/classII large" evidence="6">
    <location>
        <begin position="28"/>
        <end position="387"/>
    </location>
</feature>
<gene>
    <name evidence="7" type="ORF">GIS00_11395</name>
</gene>
<dbReference type="InterPro" id="IPR015421">
    <property type="entry name" value="PyrdxlP-dep_Trfase_major"/>
</dbReference>
<organism evidence="7 8">
    <name type="scientific">Nakamurella alba</name>
    <dbReference type="NCBI Taxonomy" id="2665158"/>
    <lineage>
        <taxon>Bacteria</taxon>
        <taxon>Bacillati</taxon>
        <taxon>Actinomycetota</taxon>
        <taxon>Actinomycetes</taxon>
        <taxon>Nakamurellales</taxon>
        <taxon>Nakamurellaceae</taxon>
        <taxon>Nakamurella</taxon>
    </lineage>
</organism>
<dbReference type="Proteomes" id="UP000460221">
    <property type="component" value="Unassembled WGS sequence"/>
</dbReference>
<dbReference type="NCBIfam" id="NF005855">
    <property type="entry name" value="PRK07777.1"/>
    <property type="match status" value="1"/>
</dbReference>
<keyword evidence="3 7" id="KW-0032">Aminotransferase</keyword>
<comment type="caution">
    <text evidence="7">The sequence shown here is derived from an EMBL/GenBank/DDBJ whole genome shotgun (WGS) entry which is preliminary data.</text>
</comment>
<dbReference type="Gene3D" id="3.90.1150.10">
    <property type="entry name" value="Aspartate Aminotransferase, domain 1"/>
    <property type="match status" value="1"/>
</dbReference>
<keyword evidence="5" id="KW-0663">Pyridoxal phosphate</keyword>
<evidence type="ECO:0000256" key="1">
    <source>
        <dbReference type="ARBA" id="ARBA00001933"/>
    </source>
</evidence>
<sequence>MSLVPRLRPFTTTIFAEMSALAVRTGSINLGQGFPDSDGPAGMLQVAKSAIDDGVNQYPPGPGIPALRSAIAAARLRDRGQTFDPDTEVLVTVGATEAIASAVLALVDAGDEVLLIEPYYDSYPAVVAMAGGRHVSVKLRPDAAGRFGLDPADLRAAVTDRTRMILINSPHNPTGTVFTREELEGIAAVAVEHDLVVVADEVYEYLTFDDVLHVPIATLPGMAERTLTVSSAGKTFNVTGWKIGWVCGPAGLVAAVRAAKQFLTFVGGAPFQPAVAHALEHEMGWVDGMRKDLQGKRDRLCAGLAAAGFPVSKPAGTYFVVIDIRGGAGDPGRWKDGLQFCLELPERAGVVAVPQQVFHDDPADGAPFVRFAFCKQDAVIDEAVSRLTAMGA</sequence>
<evidence type="ECO:0000259" key="6">
    <source>
        <dbReference type="Pfam" id="PF00155"/>
    </source>
</evidence>
<comment type="cofactor">
    <cofactor evidence="1">
        <name>pyridoxal 5'-phosphate</name>
        <dbReference type="ChEBI" id="CHEBI:597326"/>
    </cofactor>
</comment>
<evidence type="ECO:0000256" key="3">
    <source>
        <dbReference type="ARBA" id="ARBA00022576"/>
    </source>
</evidence>
<evidence type="ECO:0000256" key="5">
    <source>
        <dbReference type="ARBA" id="ARBA00022898"/>
    </source>
</evidence>
<dbReference type="CDD" id="cd00609">
    <property type="entry name" value="AAT_like"/>
    <property type="match status" value="1"/>
</dbReference>
<dbReference type="SUPFAM" id="SSF53383">
    <property type="entry name" value="PLP-dependent transferases"/>
    <property type="match status" value="1"/>
</dbReference>
<dbReference type="PANTHER" id="PTHR43807">
    <property type="entry name" value="FI04487P"/>
    <property type="match status" value="1"/>
</dbReference>
<dbReference type="InterPro" id="IPR051326">
    <property type="entry name" value="Kynurenine-oxoglutarate_AT"/>
</dbReference>
<dbReference type="GO" id="GO:0030170">
    <property type="term" value="F:pyridoxal phosphate binding"/>
    <property type="evidence" value="ECO:0007669"/>
    <property type="project" value="InterPro"/>
</dbReference>
<dbReference type="InterPro" id="IPR004839">
    <property type="entry name" value="Aminotransferase_I/II_large"/>
</dbReference>
<dbReference type="EMBL" id="WLYK01000003">
    <property type="protein sequence ID" value="MTD14550.1"/>
    <property type="molecule type" value="Genomic_DNA"/>
</dbReference>
<name>A0A7K1FKF3_9ACTN</name>
<protein>
    <submittedName>
        <fullName evidence="7">Pyridoxal phosphate-dependent aminotransferase</fullName>
    </submittedName>
</protein>
<comment type="similarity">
    <text evidence="2">Belongs to the class-I pyridoxal-phosphate-dependent aminotransferase family.</text>
</comment>
<proteinExistence type="inferred from homology"/>
<dbReference type="Gene3D" id="3.40.640.10">
    <property type="entry name" value="Type I PLP-dependent aspartate aminotransferase-like (Major domain)"/>
    <property type="match status" value="1"/>
</dbReference>
<dbReference type="AlphaFoldDB" id="A0A7K1FKF3"/>
<keyword evidence="8" id="KW-1185">Reference proteome</keyword>
<evidence type="ECO:0000256" key="2">
    <source>
        <dbReference type="ARBA" id="ARBA00007441"/>
    </source>
</evidence>
<reference evidence="7 8" key="1">
    <citation type="submission" date="2019-11" db="EMBL/GenBank/DDBJ databases">
        <authorList>
            <person name="Jiang L.-Q."/>
        </authorList>
    </citation>
    <scope>NUCLEOTIDE SEQUENCE [LARGE SCALE GENOMIC DNA]</scope>
    <source>
        <strain evidence="7 8">YIM 132087</strain>
    </source>
</reference>
<dbReference type="InterPro" id="IPR015424">
    <property type="entry name" value="PyrdxlP-dep_Trfase"/>
</dbReference>
<dbReference type="Pfam" id="PF00155">
    <property type="entry name" value="Aminotran_1_2"/>
    <property type="match status" value="1"/>
</dbReference>
<dbReference type="RefSeq" id="WP_154768547.1">
    <property type="nucleotide sequence ID" value="NZ_WLYK01000003.1"/>
</dbReference>
<dbReference type="PANTHER" id="PTHR43807:SF20">
    <property type="entry name" value="FI04487P"/>
    <property type="match status" value="1"/>
</dbReference>
<accession>A0A7K1FKF3</accession>
<dbReference type="FunFam" id="3.40.640.10:FF:000024">
    <property type="entry name" value="Kynurenine--oxoglutarate transaminase 3"/>
    <property type="match status" value="1"/>
</dbReference>
<dbReference type="GO" id="GO:0016212">
    <property type="term" value="F:kynurenine-oxoglutarate transaminase activity"/>
    <property type="evidence" value="ECO:0007669"/>
    <property type="project" value="TreeGrafter"/>
</dbReference>
<keyword evidence="4 7" id="KW-0808">Transferase</keyword>
<dbReference type="InterPro" id="IPR015422">
    <property type="entry name" value="PyrdxlP-dep_Trfase_small"/>
</dbReference>
<evidence type="ECO:0000313" key="7">
    <source>
        <dbReference type="EMBL" id="MTD14550.1"/>
    </source>
</evidence>